<dbReference type="PANTHER" id="PTHR31687:SF3">
    <property type="entry name" value="PROTEIN URG3"/>
    <property type="match status" value="1"/>
</dbReference>
<dbReference type="Pfam" id="PF07958">
    <property type="entry name" value="DUF1688"/>
    <property type="match status" value="1"/>
</dbReference>
<name>A0A382AV31_9ZZZZ</name>
<dbReference type="AlphaFoldDB" id="A0A382AV31"/>
<proteinExistence type="predicted"/>
<organism evidence="1">
    <name type="scientific">marine metagenome</name>
    <dbReference type="NCBI Taxonomy" id="408172"/>
    <lineage>
        <taxon>unclassified sequences</taxon>
        <taxon>metagenomes</taxon>
        <taxon>ecological metagenomes</taxon>
    </lineage>
</organism>
<gene>
    <name evidence="1" type="ORF">METZ01_LOCUS158274</name>
</gene>
<feature type="non-terminal residue" evidence="1">
    <location>
        <position position="1"/>
    </location>
</feature>
<protein>
    <recommendedName>
        <fullName evidence="2">DUF1688 domain-containing protein</fullName>
    </recommendedName>
</protein>
<sequence>VRQRCGWFLDAAHAGTLRHFALDEGALDQCAQLVADETRANYPDLKVPYHSRWRHFETQHGDLAGVLPGNAEHVDDVRCRAALDLAFVSVLLDAGAGSGWQYRDLQTDSVYRRSEGLAVASARMFAAGLFSSDSGQSRQVDAVALEALDVEGLGRGLQVDEGNELPGLAGRVDLLKRLGETLASLCGPGQRPADLVLDAIGRGPVSADALLGHLLQRLNSIWPQG</sequence>
<dbReference type="EMBL" id="UINC01026983">
    <property type="protein sequence ID" value="SVB05420.1"/>
    <property type="molecule type" value="Genomic_DNA"/>
</dbReference>
<reference evidence="1" key="1">
    <citation type="submission" date="2018-05" db="EMBL/GenBank/DDBJ databases">
        <authorList>
            <person name="Lanie J.A."/>
            <person name="Ng W.-L."/>
            <person name="Kazmierczak K.M."/>
            <person name="Andrzejewski T.M."/>
            <person name="Davidsen T.M."/>
            <person name="Wayne K.J."/>
            <person name="Tettelin H."/>
            <person name="Glass J.I."/>
            <person name="Rusch D."/>
            <person name="Podicherti R."/>
            <person name="Tsui H.-C.T."/>
            <person name="Winkler M.E."/>
        </authorList>
    </citation>
    <scope>NUCLEOTIDE SEQUENCE</scope>
</reference>
<accession>A0A382AV31</accession>
<evidence type="ECO:0008006" key="2">
    <source>
        <dbReference type="Google" id="ProtNLM"/>
    </source>
</evidence>
<dbReference type="InterPro" id="IPR012469">
    <property type="entry name" value="DUF1688"/>
</dbReference>
<dbReference type="PANTHER" id="PTHR31687">
    <property type="match status" value="1"/>
</dbReference>
<feature type="non-terminal residue" evidence="1">
    <location>
        <position position="225"/>
    </location>
</feature>
<evidence type="ECO:0000313" key="1">
    <source>
        <dbReference type="EMBL" id="SVB05420.1"/>
    </source>
</evidence>